<dbReference type="Proteomes" id="UP001438707">
    <property type="component" value="Unassembled WGS sequence"/>
</dbReference>
<protein>
    <recommendedName>
        <fullName evidence="2">Beta-carotene isomerase D27-like C-terminal domain-containing protein</fullName>
    </recommendedName>
</protein>
<evidence type="ECO:0000313" key="4">
    <source>
        <dbReference type="Proteomes" id="UP001438707"/>
    </source>
</evidence>
<comment type="caution">
    <text evidence="3">The sequence shown here is derived from an EMBL/GenBank/DDBJ whole genome shotgun (WGS) entry which is preliminary data.</text>
</comment>
<feature type="domain" description="Beta-carotene isomerase D27-like C-terminal" evidence="2">
    <location>
        <begin position="459"/>
        <end position="542"/>
    </location>
</feature>
<evidence type="ECO:0000313" key="3">
    <source>
        <dbReference type="EMBL" id="KAK9835498.1"/>
    </source>
</evidence>
<feature type="chain" id="PRO_5043598287" description="Beta-carotene isomerase D27-like C-terminal domain-containing protein" evidence="1">
    <location>
        <begin position="25"/>
        <end position="572"/>
    </location>
</feature>
<keyword evidence="4" id="KW-1185">Reference proteome</keyword>
<keyword evidence="1" id="KW-0732">Signal</keyword>
<dbReference type="PANTHER" id="PTHR33591:SF2">
    <property type="entry name" value="BETA-CAROTENE ISOMERASE D27"/>
    <property type="match status" value="1"/>
</dbReference>
<evidence type="ECO:0000259" key="2">
    <source>
        <dbReference type="Pfam" id="PF13225"/>
    </source>
</evidence>
<dbReference type="PROSITE" id="PS51257">
    <property type="entry name" value="PROKAR_LIPOPROTEIN"/>
    <property type="match status" value="1"/>
</dbReference>
<dbReference type="AlphaFoldDB" id="A0AAW1RPF6"/>
<gene>
    <name evidence="3" type="ORF">WJX74_001649</name>
</gene>
<dbReference type="InterPro" id="IPR038938">
    <property type="entry name" value="D27-like"/>
</dbReference>
<name>A0AAW1RPF6_9CHLO</name>
<dbReference type="SUPFAM" id="SSF51445">
    <property type="entry name" value="(Trans)glycosidases"/>
    <property type="match status" value="1"/>
</dbReference>
<dbReference type="PANTHER" id="PTHR33591">
    <property type="entry name" value="BETA-CAROTENE ISOMERASE D27"/>
    <property type="match status" value="1"/>
</dbReference>
<sequence length="572" mass="61896">MNPTQKSIWTTAAVALLLACTCYADSRTDLKPIFGVDYEPAPSDDTNTATSAGGVYFATDFANSNFESLWGDAAASDGSQGRGDLAVIGQTLRGNALRMYNFYPGYNHLPFLDGSQANGLKVIVPLSNYQVIDEAISNPSQSTSDLTAIINESKNHAANVAWGLTNEISNDGNCGSPINQQCLNLLVKACQLIQQLDSSSRPVLFNSVDESGFTSPKAFKSALQNAGLGDFYNNRVIQGLDLYFFDQDPPTQAISFGGVINNYFNDAELSSTPLIIGEYGASAGANGDSEQQQVVADSGNALVQAMSQHSLLLGGFTFEYSDEPWKGTAGGESSYGLQTFSGQYTTATTTSGQSYRVDTFTNRPSFGAFQQNAAAALSRLIQHLHTDSRLPGYDGVMELTKDLSQRYPTPGEVQQNTVRILSSLFPSWLPPAFKAILSANIPGPACKLNAWVTAFTCQWLMGPSQVTSVELDDGTSIKSQGVKIERCRFLESSACASVCINCCKVPTQEFFRTEMGLPLRMTPNYEDYSCLFDFGVAPLPPEQDEAFSIPCFEQCPSKHRRKHQCDSVVTPT</sequence>
<proteinExistence type="predicted"/>
<feature type="signal peptide" evidence="1">
    <location>
        <begin position="1"/>
        <end position="24"/>
    </location>
</feature>
<organism evidence="3 4">
    <name type="scientific">Apatococcus lobatus</name>
    <dbReference type="NCBI Taxonomy" id="904363"/>
    <lineage>
        <taxon>Eukaryota</taxon>
        <taxon>Viridiplantae</taxon>
        <taxon>Chlorophyta</taxon>
        <taxon>core chlorophytes</taxon>
        <taxon>Trebouxiophyceae</taxon>
        <taxon>Chlorellales</taxon>
        <taxon>Chlorellaceae</taxon>
        <taxon>Apatococcus</taxon>
    </lineage>
</organism>
<dbReference type="Gene3D" id="3.20.20.80">
    <property type="entry name" value="Glycosidases"/>
    <property type="match status" value="1"/>
</dbReference>
<evidence type="ECO:0000256" key="1">
    <source>
        <dbReference type="SAM" id="SignalP"/>
    </source>
</evidence>
<dbReference type="Pfam" id="PF13225">
    <property type="entry name" value="D27-like_C"/>
    <property type="match status" value="1"/>
</dbReference>
<reference evidence="3 4" key="1">
    <citation type="journal article" date="2024" name="Nat. Commun.">
        <title>Phylogenomics reveals the evolutionary origins of lichenization in chlorophyte algae.</title>
        <authorList>
            <person name="Puginier C."/>
            <person name="Libourel C."/>
            <person name="Otte J."/>
            <person name="Skaloud P."/>
            <person name="Haon M."/>
            <person name="Grisel S."/>
            <person name="Petersen M."/>
            <person name="Berrin J.G."/>
            <person name="Delaux P.M."/>
            <person name="Dal Grande F."/>
            <person name="Keller J."/>
        </authorList>
    </citation>
    <scope>NUCLEOTIDE SEQUENCE [LARGE SCALE GENOMIC DNA]</scope>
    <source>
        <strain evidence="3 4">SAG 2145</strain>
    </source>
</reference>
<dbReference type="InterPro" id="IPR017853">
    <property type="entry name" value="GH"/>
</dbReference>
<accession>A0AAW1RPF6</accession>
<dbReference type="EMBL" id="JALJOS010000008">
    <property type="protein sequence ID" value="KAK9835498.1"/>
    <property type="molecule type" value="Genomic_DNA"/>
</dbReference>
<dbReference type="GO" id="GO:0005506">
    <property type="term" value="F:iron ion binding"/>
    <property type="evidence" value="ECO:0007669"/>
    <property type="project" value="InterPro"/>
</dbReference>
<dbReference type="InterPro" id="IPR025114">
    <property type="entry name" value="D27-like_C"/>
</dbReference>